<dbReference type="SUPFAM" id="SSF63737">
    <property type="entry name" value="Leukotriene A4 hydrolase N-terminal domain"/>
    <property type="match status" value="1"/>
</dbReference>
<dbReference type="GO" id="GO:0003682">
    <property type="term" value="F:chromatin binding"/>
    <property type="evidence" value="ECO:0007669"/>
    <property type="project" value="TreeGrafter"/>
</dbReference>
<dbReference type="InterPro" id="IPR057345">
    <property type="entry name" value="Ig-like_TAF2"/>
</dbReference>
<dbReference type="CDD" id="cd09839">
    <property type="entry name" value="M1_like_TAF2"/>
    <property type="match status" value="1"/>
</dbReference>
<dbReference type="InterPro" id="IPR042097">
    <property type="entry name" value="Aminopeptidase_N-like_N_sf"/>
</dbReference>
<feature type="domain" description="Transcription initiation factor TFIID subunit 2 TPR repeats" evidence="11">
    <location>
        <begin position="635"/>
        <end position="996"/>
    </location>
</feature>
<evidence type="ECO:0000259" key="11">
    <source>
        <dbReference type="Pfam" id="PF25577"/>
    </source>
</evidence>
<feature type="domain" description="Peptidase M1 membrane alanine aminopeptidase" evidence="9">
    <location>
        <begin position="278"/>
        <end position="464"/>
    </location>
</feature>
<proteinExistence type="inferred from homology"/>
<evidence type="ECO:0000256" key="3">
    <source>
        <dbReference type="ARBA" id="ARBA00017363"/>
    </source>
</evidence>
<evidence type="ECO:0000256" key="1">
    <source>
        <dbReference type="ARBA" id="ARBA00004123"/>
    </source>
</evidence>
<comment type="similarity">
    <text evidence="2">Belongs to the TAF2 family.</text>
</comment>
<dbReference type="OrthoDB" id="308861at2759"/>
<dbReference type="InterPro" id="IPR027268">
    <property type="entry name" value="Peptidase_M4/M1_CTD_sf"/>
</dbReference>
<evidence type="ECO:0000256" key="8">
    <source>
        <dbReference type="SAM" id="MobiDB-lite"/>
    </source>
</evidence>
<dbReference type="Pfam" id="PF25577">
    <property type="entry name" value="TPR_TAF2_C"/>
    <property type="match status" value="1"/>
</dbReference>
<dbReference type="FunFam" id="2.60.40.1730:FF:000003">
    <property type="entry name" value="Transcription initiation factor TFIID subunit 2"/>
    <property type="match status" value="1"/>
</dbReference>
<dbReference type="GO" id="GO:0008270">
    <property type="term" value="F:zinc ion binding"/>
    <property type="evidence" value="ECO:0007669"/>
    <property type="project" value="InterPro"/>
</dbReference>
<feature type="compositionally biased region" description="Low complexity" evidence="8">
    <location>
        <begin position="1117"/>
        <end position="1126"/>
    </location>
</feature>
<evidence type="ECO:0000313" key="13">
    <source>
        <dbReference type="Proteomes" id="UP000838412"/>
    </source>
</evidence>
<evidence type="ECO:0000256" key="7">
    <source>
        <dbReference type="ARBA" id="ARBA00033345"/>
    </source>
</evidence>
<dbReference type="InterPro" id="IPR014782">
    <property type="entry name" value="Peptidase_M1_dom"/>
</dbReference>
<dbReference type="GO" id="GO:0016251">
    <property type="term" value="F:RNA polymerase II general transcription initiation factor activity"/>
    <property type="evidence" value="ECO:0007669"/>
    <property type="project" value="TreeGrafter"/>
</dbReference>
<feature type="compositionally biased region" description="Basic residues" evidence="8">
    <location>
        <begin position="1127"/>
        <end position="1156"/>
    </location>
</feature>
<dbReference type="PANTHER" id="PTHR15137:SF9">
    <property type="entry name" value="TRANSCRIPTION INITIATION FACTOR TFIID SUBUNIT 2"/>
    <property type="match status" value="1"/>
</dbReference>
<keyword evidence="4" id="KW-0805">Transcription regulation</keyword>
<reference evidence="12" key="1">
    <citation type="submission" date="2022-01" db="EMBL/GenBank/DDBJ databases">
        <authorList>
            <person name="Braso-Vives M."/>
        </authorList>
    </citation>
    <scope>NUCLEOTIDE SEQUENCE</scope>
</reference>
<keyword evidence="6" id="KW-0539">Nucleus</keyword>
<dbReference type="PANTHER" id="PTHR15137">
    <property type="entry name" value="TRANSCRIPTION INITIATION FACTOR TFIID"/>
    <property type="match status" value="1"/>
</dbReference>
<evidence type="ECO:0000259" key="9">
    <source>
        <dbReference type="Pfam" id="PF01433"/>
    </source>
</evidence>
<feature type="compositionally biased region" description="Low complexity" evidence="8">
    <location>
        <begin position="1029"/>
        <end position="1038"/>
    </location>
</feature>
<comment type="subcellular location">
    <subcellularLocation>
        <location evidence="1">Nucleus</location>
    </subcellularLocation>
</comment>
<evidence type="ECO:0000256" key="6">
    <source>
        <dbReference type="ARBA" id="ARBA00023242"/>
    </source>
</evidence>
<feature type="domain" description="Transcription initiation factor TFIID subunit 2 Ig-like" evidence="10">
    <location>
        <begin position="516"/>
        <end position="634"/>
    </location>
</feature>
<evidence type="ECO:0000256" key="4">
    <source>
        <dbReference type="ARBA" id="ARBA00023015"/>
    </source>
</evidence>
<dbReference type="GO" id="GO:0000976">
    <property type="term" value="F:transcription cis-regulatory region binding"/>
    <property type="evidence" value="ECO:0007669"/>
    <property type="project" value="UniProtKB-ARBA"/>
</dbReference>
<dbReference type="Pfam" id="PF25316">
    <property type="entry name" value="TAF2_3rd"/>
    <property type="match status" value="1"/>
</dbReference>
<dbReference type="GO" id="GO:0051123">
    <property type="term" value="P:RNA polymerase II preinitiation complex assembly"/>
    <property type="evidence" value="ECO:0007669"/>
    <property type="project" value="UniProtKB-ARBA"/>
</dbReference>
<dbReference type="GO" id="GO:0005669">
    <property type="term" value="C:transcription factor TFIID complex"/>
    <property type="evidence" value="ECO:0007669"/>
    <property type="project" value="InterPro"/>
</dbReference>
<sequence>MTKTTSKKDKDKGQDPLLARPYKVSHQTLCITGVNFKHRAIIGYVELTIIPQKSTLSRVKLNSKQCRIYRVTVNGAEAAFDYSDPTLEVCQGDTRQRNLDYFSTCHVSAVGSVDSDMGNGELNIHVPHEVYSNISDGRPLQVSIEFSLEKPKGGLQFVVPDMEGTMAERGAHVFSYGLENSSRLWFPCVDSYSELCTWKLEFTVDAAMTAVSCGDLVDTVFTADSKKKTFHYVLSIPTSAPNIAVAIGPFEILVDPHMHEVTYFCLPHLMSLLKNTADSIHRILEFYEELLSWRYPYSCYKAVFVDQSYENIGSYASLTVFNTNLLHTPRIIDQTPYTRRVIAYAVAQQFFGCYVCMHSWSDVWVGKGIAGYLLGQYIKKFFGKNEYRYWIHSEQQKLVHYETEKELVVLHSKDTSARGRYFHTRHPHTTSWIHSKMAARKSHLITRLVEQKIGFESLLQVFNKLLSLATSAASQKYTPTNWSNMLLSSASFVKLISTVSGKDIHLLLDQWVYQGGVVHFSGSFVFNRKRNLVELELNQKVGEHGIQKYVGPLTVTIQELDGSFNHNVQIEDNTTRHELVCHSKSRRNKKKKIPLVNGEEVDMDLSAMDADSPVLWIRIDPQLTLVRKVEWQQPDFMWQYQLRYERDIIAQHDSIIALEQFPTPASRLALTDILENESCFYRVRMEAAFCLSKVANAMVSSWMGPPAMMSMFKRMFCTQMYTNLIKCNNFSNLQGYFLQKTMPVAMGAVRDAHGRCPKDVLQFILQLIKYNDNGKNKFSDNYYRASLIDALAATVTPSVTMLDTSTDSRTEQALLPETKAVLEDVVRHLNLEKLLPCYQFTITVSCLKAIRTLQKNGHLPSNAALFKSYADPGQFVNVRLVAMEILADFVHVDEDEEVLGWLLDYVEDDPIPYVRHKLLQLLIKNPPFTPKEESKLNKESLVERLWTTLNTGLSYDARLRCDLVDLYYTMFGRSRPSCLPPPEFGLLVNLKEKKAAAVLQEDEKTSSSTGETHGVKRKAEADPLPPTTPLLTPSDPTLEVQPQEGSNKMRIKIKLGGGGKPPEEQAAGSPEVQKQQQQQEQPATPQAGLPQEPAASKVSDVSAAASKPRPDHKKSSSHPSPHIHQSSSKHHHEQSSSHKQKKKKKHKHKHKHKSKHGSHDDRGHGKPVKSPRP</sequence>
<dbReference type="InterPro" id="IPR037813">
    <property type="entry name" value="TAF2"/>
</dbReference>
<evidence type="ECO:0000256" key="5">
    <source>
        <dbReference type="ARBA" id="ARBA00023163"/>
    </source>
</evidence>
<dbReference type="Pfam" id="PF01433">
    <property type="entry name" value="Peptidase_M1"/>
    <property type="match status" value="1"/>
</dbReference>
<dbReference type="SUPFAM" id="SSF55486">
    <property type="entry name" value="Metalloproteases ('zincins'), catalytic domain"/>
    <property type="match status" value="1"/>
</dbReference>
<evidence type="ECO:0000313" key="12">
    <source>
        <dbReference type="EMBL" id="CAH1229581.1"/>
    </source>
</evidence>
<gene>
    <name evidence="12" type="primary">TAF2</name>
    <name evidence="12" type="ORF">BLAG_LOCUS856</name>
</gene>
<name>A0A8J9VY68_BRALA</name>
<dbReference type="SUPFAM" id="SSF48371">
    <property type="entry name" value="ARM repeat"/>
    <property type="match status" value="1"/>
</dbReference>
<dbReference type="Gene3D" id="1.10.390.10">
    <property type="entry name" value="Neutral Protease Domain 2"/>
    <property type="match status" value="1"/>
</dbReference>
<feature type="compositionally biased region" description="Low complexity" evidence="8">
    <location>
        <begin position="1094"/>
        <end position="1107"/>
    </location>
</feature>
<dbReference type="EMBL" id="OV696686">
    <property type="protein sequence ID" value="CAH1229581.1"/>
    <property type="molecule type" value="Genomic_DNA"/>
</dbReference>
<accession>A0A8J9VY68</accession>
<keyword evidence="13" id="KW-1185">Reference proteome</keyword>
<protein>
    <recommendedName>
        <fullName evidence="3">Transcription initiation factor TFIID subunit 2</fullName>
    </recommendedName>
    <alternativeName>
        <fullName evidence="7">Transcription initiation factor TFIID 150 kDa subunit</fullName>
    </alternativeName>
</protein>
<dbReference type="InterPro" id="IPR016024">
    <property type="entry name" value="ARM-type_fold"/>
</dbReference>
<keyword evidence="5" id="KW-0804">Transcription</keyword>
<dbReference type="Proteomes" id="UP000838412">
    <property type="component" value="Chromosome 1"/>
</dbReference>
<evidence type="ECO:0000256" key="2">
    <source>
        <dbReference type="ARBA" id="ARBA00010937"/>
    </source>
</evidence>
<dbReference type="InterPro" id="IPR057991">
    <property type="entry name" value="TPR_TAF2_C"/>
</dbReference>
<dbReference type="GO" id="GO:0008237">
    <property type="term" value="F:metallopeptidase activity"/>
    <property type="evidence" value="ECO:0007669"/>
    <property type="project" value="InterPro"/>
</dbReference>
<feature type="region of interest" description="Disordered" evidence="8">
    <location>
        <begin position="998"/>
        <end position="1173"/>
    </location>
</feature>
<dbReference type="AlphaFoldDB" id="A0A8J9VY68"/>
<organism evidence="12 13">
    <name type="scientific">Branchiostoma lanceolatum</name>
    <name type="common">Common lancelet</name>
    <name type="synonym">Amphioxus lanceolatum</name>
    <dbReference type="NCBI Taxonomy" id="7740"/>
    <lineage>
        <taxon>Eukaryota</taxon>
        <taxon>Metazoa</taxon>
        <taxon>Chordata</taxon>
        <taxon>Cephalochordata</taxon>
        <taxon>Leptocardii</taxon>
        <taxon>Amphioxiformes</taxon>
        <taxon>Branchiostomatidae</taxon>
        <taxon>Branchiostoma</taxon>
    </lineage>
</organism>
<evidence type="ECO:0000259" key="10">
    <source>
        <dbReference type="Pfam" id="PF25316"/>
    </source>
</evidence>
<dbReference type="Gene3D" id="2.60.40.1730">
    <property type="entry name" value="tricorn interacting facor f3 domain"/>
    <property type="match status" value="1"/>
</dbReference>